<evidence type="ECO:0000313" key="8">
    <source>
        <dbReference type="Proteomes" id="UP000032568"/>
    </source>
</evidence>
<dbReference type="CDD" id="cd01167">
    <property type="entry name" value="bac_FRK"/>
    <property type="match status" value="1"/>
</dbReference>
<dbReference type="PANTHER" id="PTHR43085">
    <property type="entry name" value="HEXOKINASE FAMILY MEMBER"/>
    <property type="match status" value="1"/>
</dbReference>
<keyword evidence="3" id="KW-0547">Nucleotide-binding</keyword>
<comment type="similarity">
    <text evidence="1">Belongs to the carbohydrate kinase PfkB family.</text>
</comment>
<keyword evidence="8" id="KW-1185">Reference proteome</keyword>
<feature type="domain" description="Carbohydrate kinase PfkB" evidence="6">
    <location>
        <begin position="1"/>
        <end position="309"/>
    </location>
</feature>
<dbReference type="Proteomes" id="UP000032568">
    <property type="component" value="Chromosome"/>
</dbReference>
<dbReference type="AlphaFoldDB" id="A0AAE9YQJ4"/>
<gene>
    <name evidence="7" type="ORF">SG35_025550</name>
</gene>
<dbReference type="Pfam" id="PF00294">
    <property type="entry name" value="PfkB"/>
    <property type="match status" value="1"/>
</dbReference>
<evidence type="ECO:0000259" key="6">
    <source>
        <dbReference type="Pfam" id="PF00294"/>
    </source>
</evidence>
<sequence length="317" mass="34996">MKKVLCFGEVLIDFLPNEDDETSFKPIAGGAPANVAVAIAKLGGESYFVGGIGSDNFGQFLHKQLAAYRVKTDYLCSFENSNSALVLVSLDDKKERSFNFYRHDTADMRFSCDDFNEESFKLSDIFHYCSNTLTTEKLAQTTLTGLKLAKTHGLLVSLDVNLRLTLWSEASVLSSRILECLPYTDVIKFSREELLYLSEQLSQSADELISYCLQTGPSLVVVTDGGNEISVYTRDYHFIHQAPAIIPVDTTAAGDAFVGGLLYRLAQQDLDIEAFQVLLTQQAVIEEIIDFATLCGAFTCTQKGAFPALPRLADIKD</sequence>
<dbReference type="PROSITE" id="PS00583">
    <property type="entry name" value="PFKB_KINASES_1"/>
    <property type="match status" value="1"/>
</dbReference>
<dbReference type="KEGG" id="tact:SG35_025550"/>
<evidence type="ECO:0000256" key="1">
    <source>
        <dbReference type="ARBA" id="ARBA00010688"/>
    </source>
</evidence>
<keyword evidence="4 7" id="KW-0418">Kinase</keyword>
<dbReference type="PANTHER" id="PTHR43085:SF1">
    <property type="entry name" value="PSEUDOURIDINE KINASE-RELATED"/>
    <property type="match status" value="1"/>
</dbReference>
<dbReference type="SUPFAM" id="SSF53613">
    <property type="entry name" value="Ribokinase-like"/>
    <property type="match status" value="1"/>
</dbReference>
<proteinExistence type="inferred from homology"/>
<dbReference type="InterPro" id="IPR002173">
    <property type="entry name" value="Carboh/pur_kinase_PfkB_CS"/>
</dbReference>
<keyword evidence="5" id="KW-0067">ATP-binding</keyword>
<evidence type="ECO:0000256" key="2">
    <source>
        <dbReference type="ARBA" id="ARBA00022679"/>
    </source>
</evidence>
<reference evidence="7 8" key="1">
    <citation type="journal article" date="2015" name="Genome Announc.">
        <title>Draft Genome Sequences of Marine Isolates of Thalassomonas viridans and Thalassomonas actiniarum.</title>
        <authorList>
            <person name="Olonade I."/>
            <person name="van Zyl L.J."/>
            <person name="Trindade M."/>
        </authorList>
    </citation>
    <scope>NUCLEOTIDE SEQUENCE [LARGE SCALE GENOMIC DNA]</scope>
    <source>
        <strain evidence="7 8">A5K-106</strain>
    </source>
</reference>
<protein>
    <submittedName>
        <fullName evidence="7">Carbohydrate kinase</fullName>
    </submittedName>
</protein>
<evidence type="ECO:0000256" key="4">
    <source>
        <dbReference type="ARBA" id="ARBA00022777"/>
    </source>
</evidence>
<dbReference type="Gene3D" id="3.40.1190.20">
    <property type="match status" value="1"/>
</dbReference>
<dbReference type="GO" id="GO:0016301">
    <property type="term" value="F:kinase activity"/>
    <property type="evidence" value="ECO:0007669"/>
    <property type="project" value="UniProtKB-KW"/>
</dbReference>
<dbReference type="GO" id="GO:0005524">
    <property type="term" value="F:ATP binding"/>
    <property type="evidence" value="ECO:0007669"/>
    <property type="project" value="UniProtKB-KW"/>
</dbReference>
<dbReference type="InterPro" id="IPR050306">
    <property type="entry name" value="PfkB_Carbo_kinase"/>
</dbReference>
<dbReference type="InterPro" id="IPR029056">
    <property type="entry name" value="Ribokinase-like"/>
</dbReference>
<evidence type="ECO:0000256" key="3">
    <source>
        <dbReference type="ARBA" id="ARBA00022741"/>
    </source>
</evidence>
<dbReference type="RefSeq" id="WP_044833429.1">
    <property type="nucleotide sequence ID" value="NZ_CP059735.1"/>
</dbReference>
<keyword evidence="2" id="KW-0808">Transferase</keyword>
<evidence type="ECO:0000256" key="5">
    <source>
        <dbReference type="ARBA" id="ARBA00022840"/>
    </source>
</evidence>
<evidence type="ECO:0000313" key="7">
    <source>
        <dbReference type="EMBL" id="WDD98578.1"/>
    </source>
</evidence>
<name>A0AAE9YQJ4_9GAMM</name>
<accession>A0AAE9YQJ4</accession>
<dbReference type="PROSITE" id="PS00584">
    <property type="entry name" value="PFKB_KINASES_2"/>
    <property type="match status" value="1"/>
</dbReference>
<organism evidence="7 8">
    <name type="scientific">Thalassomonas actiniarum</name>
    <dbReference type="NCBI Taxonomy" id="485447"/>
    <lineage>
        <taxon>Bacteria</taxon>
        <taxon>Pseudomonadati</taxon>
        <taxon>Pseudomonadota</taxon>
        <taxon>Gammaproteobacteria</taxon>
        <taxon>Alteromonadales</taxon>
        <taxon>Colwelliaceae</taxon>
        <taxon>Thalassomonas</taxon>
    </lineage>
</organism>
<dbReference type="InterPro" id="IPR011611">
    <property type="entry name" value="PfkB_dom"/>
</dbReference>
<reference evidence="7 8" key="2">
    <citation type="journal article" date="2022" name="Mar. Drugs">
        <title>Bioassay-Guided Fractionation Leads to the Detection of Cholic Acid Generated by the Rare Thalassomonas sp.</title>
        <authorList>
            <person name="Pheiffer F."/>
            <person name="Schneider Y.K."/>
            <person name="Hansen E.H."/>
            <person name="Andersen J.H."/>
            <person name="Isaksson J."/>
            <person name="Busche T."/>
            <person name="R C."/>
            <person name="Kalinowski J."/>
            <person name="Zyl L.V."/>
            <person name="Trindade M."/>
        </authorList>
    </citation>
    <scope>NUCLEOTIDE SEQUENCE [LARGE SCALE GENOMIC DNA]</scope>
    <source>
        <strain evidence="7 8">A5K-106</strain>
    </source>
</reference>
<dbReference type="EMBL" id="CP059735">
    <property type="protein sequence ID" value="WDD98578.1"/>
    <property type="molecule type" value="Genomic_DNA"/>
</dbReference>